<dbReference type="Proteomes" id="UP000487757">
    <property type="component" value="Unassembled WGS sequence"/>
</dbReference>
<gene>
    <name evidence="1" type="ORF">GJU39_10400</name>
</gene>
<keyword evidence="2" id="KW-1185">Reference proteome</keyword>
<name>A0A7K0FYH0_9SPHI</name>
<organism evidence="1 2">
    <name type="scientific">Pedobacter petrophilus</name>
    <dbReference type="NCBI Taxonomy" id="1908241"/>
    <lineage>
        <taxon>Bacteria</taxon>
        <taxon>Pseudomonadati</taxon>
        <taxon>Bacteroidota</taxon>
        <taxon>Sphingobacteriia</taxon>
        <taxon>Sphingobacteriales</taxon>
        <taxon>Sphingobacteriaceae</taxon>
        <taxon>Pedobacter</taxon>
    </lineage>
</organism>
<dbReference type="RefSeq" id="WP_154280731.1">
    <property type="nucleotide sequence ID" value="NZ_JBHUJQ010000001.1"/>
</dbReference>
<keyword evidence="1" id="KW-0436">Ligase</keyword>
<accession>A0A7K0FYH0</accession>
<dbReference type="Pfam" id="PF13563">
    <property type="entry name" value="2_5_RNA_ligase2"/>
    <property type="match status" value="1"/>
</dbReference>
<dbReference type="GO" id="GO:0016874">
    <property type="term" value="F:ligase activity"/>
    <property type="evidence" value="ECO:0007669"/>
    <property type="project" value="UniProtKB-KW"/>
</dbReference>
<dbReference type="Gene3D" id="3.90.1140.10">
    <property type="entry name" value="Cyclic phosphodiesterase"/>
    <property type="match status" value="1"/>
</dbReference>
<proteinExistence type="predicted"/>
<evidence type="ECO:0000313" key="2">
    <source>
        <dbReference type="Proteomes" id="UP000487757"/>
    </source>
</evidence>
<comment type="caution">
    <text evidence="1">The sequence shown here is derived from an EMBL/GenBank/DDBJ whole genome shotgun (WGS) entry which is preliminary data.</text>
</comment>
<reference evidence="1 2" key="1">
    <citation type="submission" date="2019-11" db="EMBL/GenBank/DDBJ databases">
        <title>Pedobacter petrophilus genome.</title>
        <authorList>
            <person name="Feldbauer M.J."/>
            <person name="Newman J.D."/>
        </authorList>
    </citation>
    <scope>NUCLEOTIDE SEQUENCE [LARGE SCALE GENOMIC DNA]</scope>
    <source>
        <strain evidence="1 2">LMG 29686</strain>
    </source>
</reference>
<dbReference type="EMBL" id="WKKH01000013">
    <property type="protein sequence ID" value="MRX76501.1"/>
    <property type="molecule type" value="Genomic_DNA"/>
</dbReference>
<protein>
    <submittedName>
        <fullName evidence="1">2'-5' RNA ligase family protein</fullName>
    </submittedName>
</protein>
<sequence length="168" mass="19398">MEPLKTYILTLKLDAENQAFFDEQRQLHFPPAINYLNAHLTLFHKLPDEDYVIESLSTLVQQPFQLEVTKPINIGNGVAYAIESKILSEMHRHLSNLFKNDLILQDRQGYRPHITIQNKVDSSLARALLVKIKENFTPFKVTATGLDLWYYLGGPWEHAKSFSFGQQI</sequence>
<dbReference type="SUPFAM" id="SSF55144">
    <property type="entry name" value="LigT-like"/>
    <property type="match status" value="1"/>
</dbReference>
<evidence type="ECO:0000313" key="1">
    <source>
        <dbReference type="EMBL" id="MRX76501.1"/>
    </source>
</evidence>
<dbReference type="OrthoDB" id="793003at2"/>
<dbReference type="InterPro" id="IPR009097">
    <property type="entry name" value="Cyclic_Pdiesterase"/>
</dbReference>
<dbReference type="AlphaFoldDB" id="A0A7K0FYH0"/>